<sequence length="90" mass="10630">MGRTNPTYRDALRAMESRWEDYRRALRHAEQEVFDRLFEDARAHADASGLQNHQFVEIPVLVSILLEQQKHIDDLEDRLDHLEDDLNTEG</sequence>
<evidence type="ECO:0000313" key="3">
    <source>
        <dbReference type="Proteomes" id="UP000186914"/>
    </source>
</evidence>
<accession>A0A1N7CNU7</accession>
<organism evidence="2 3">
    <name type="scientific">Haladaptatus litoreus</name>
    <dbReference type="NCBI Taxonomy" id="553468"/>
    <lineage>
        <taxon>Archaea</taxon>
        <taxon>Methanobacteriati</taxon>
        <taxon>Methanobacteriota</taxon>
        <taxon>Stenosarchaea group</taxon>
        <taxon>Halobacteria</taxon>
        <taxon>Halobacteriales</taxon>
        <taxon>Haladaptataceae</taxon>
        <taxon>Haladaptatus</taxon>
    </lineage>
</organism>
<name>A0A1N7CNU7_9EURY</name>
<gene>
    <name evidence="2" type="ORF">SAMN05421858_3125</name>
</gene>
<dbReference type="Pfam" id="PF26485">
    <property type="entry name" value="DUF8156"/>
    <property type="match status" value="1"/>
</dbReference>
<keyword evidence="3" id="KW-1185">Reference proteome</keyword>
<dbReference type="Proteomes" id="UP000186914">
    <property type="component" value="Unassembled WGS sequence"/>
</dbReference>
<evidence type="ECO:0000313" key="2">
    <source>
        <dbReference type="EMBL" id="SIR65084.1"/>
    </source>
</evidence>
<evidence type="ECO:0000259" key="1">
    <source>
        <dbReference type="Pfam" id="PF26485"/>
    </source>
</evidence>
<dbReference type="InterPro" id="IPR058469">
    <property type="entry name" value="DUF8156"/>
</dbReference>
<reference evidence="3" key="1">
    <citation type="submission" date="2017-01" db="EMBL/GenBank/DDBJ databases">
        <authorList>
            <person name="Varghese N."/>
            <person name="Submissions S."/>
        </authorList>
    </citation>
    <scope>NUCLEOTIDE SEQUENCE [LARGE SCALE GENOMIC DNA]</scope>
    <source>
        <strain evidence="3">CGMCC 1.7737</strain>
    </source>
</reference>
<protein>
    <recommendedName>
        <fullName evidence="1">DUF8156 domain-containing protein</fullName>
    </recommendedName>
</protein>
<dbReference type="RefSeq" id="WP_076431084.1">
    <property type="nucleotide sequence ID" value="NZ_FTNO01000003.1"/>
</dbReference>
<dbReference type="AlphaFoldDB" id="A0A1N7CNU7"/>
<proteinExistence type="predicted"/>
<feature type="domain" description="DUF8156" evidence="1">
    <location>
        <begin position="1"/>
        <end position="88"/>
    </location>
</feature>
<dbReference type="EMBL" id="FTNO01000003">
    <property type="protein sequence ID" value="SIR65084.1"/>
    <property type="molecule type" value="Genomic_DNA"/>
</dbReference>
<dbReference type="OrthoDB" id="11496at2157"/>